<protein>
    <submittedName>
        <fullName evidence="5">AraC family transcriptional regulator</fullName>
    </submittedName>
</protein>
<dbReference type="InterPro" id="IPR009057">
    <property type="entry name" value="Homeodomain-like_sf"/>
</dbReference>
<organism evidence="5 6">
    <name type="scientific">Marinobacterium maritimum</name>
    <dbReference type="NCBI Taxonomy" id="500162"/>
    <lineage>
        <taxon>Bacteria</taxon>
        <taxon>Pseudomonadati</taxon>
        <taxon>Pseudomonadota</taxon>
        <taxon>Gammaproteobacteria</taxon>
        <taxon>Oceanospirillales</taxon>
        <taxon>Oceanospirillaceae</taxon>
        <taxon>Marinobacterium</taxon>
    </lineage>
</organism>
<comment type="caution">
    <text evidence="5">The sequence shown here is derived from an EMBL/GenBank/DDBJ whole genome shotgun (WGS) entry which is preliminary data.</text>
</comment>
<dbReference type="Proteomes" id="UP001499915">
    <property type="component" value="Unassembled WGS sequence"/>
</dbReference>
<evidence type="ECO:0000313" key="6">
    <source>
        <dbReference type="Proteomes" id="UP001499915"/>
    </source>
</evidence>
<keyword evidence="2" id="KW-0238">DNA-binding</keyword>
<evidence type="ECO:0000256" key="3">
    <source>
        <dbReference type="ARBA" id="ARBA00023163"/>
    </source>
</evidence>
<dbReference type="Pfam" id="PF12833">
    <property type="entry name" value="HTH_18"/>
    <property type="match status" value="1"/>
</dbReference>
<reference evidence="5 6" key="1">
    <citation type="journal article" date="2019" name="Int. J. Syst. Evol. Microbiol.">
        <title>The Global Catalogue of Microorganisms (GCM) 10K type strain sequencing project: providing services to taxonomists for standard genome sequencing and annotation.</title>
        <authorList>
            <consortium name="The Broad Institute Genomics Platform"/>
            <consortium name="The Broad Institute Genome Sequencing Center for Infectious Disease"/>
            <person name="Wu L."/>
            <person name="Ma J."/>
        </authorList>
    </citation>
    <scope>NUCLEOTIDE SEQUENCE [LARGE SCALE GENOMIC DNA]</scope>
    <source>
        <strain evidence="5 6">JCM 15134</strain>
    </source>
</reference>
<dbReference type="InterPro" id="IPR018060">
    <property type="entry name" value="HTH_AraC"/>
</dbReference>
<sequence>MASKVKSSALMGFYPLCRELKINPVKILAAEGLSSAVLRSPDLMIAYESLAHVLNHAADTADYPLFGLAMARYQDLKTFGPLGLLAAQTHTVAESLEVIQKYFHFHAYGASINLLPPDKEQRTHVNIEIHLAPSISQEQLLEMSLVFGYNILSDLAPEFATATEIHFRHERMASSEQYQALTKARLCFGQEKDALVFPACLLSRPPSPAPEEVRNYLEAFLAQESKGHEQPLQYKVSRLIYELIPTGEATLTTIAPMLGMNVRTLQRELRQNGTEFRRLLDEVRFEIARGALEQNHSITDVALNLGYSELSAFSRAFKRWSGVPPQQWRQVSHPPTF</sequence>
<dbReference type="PROSITE" id="PS01124">
    <property type="entry name" value="HTH_ARAC_FAMILY_2"/>
    <property type="match status" value="1"/>
</dbReference>
<evidence type="ECO:0000256" key="1">
    <source>
        <dbReference type="ARBA" id="ARBA00023015"/>
    </source>
</evidence>
<dbReference type="PRINTS" id="PR00032">
    <property type="entry name" value="HTHARAC"/>
</dbReference>
<evidence type="ECO:0000259" key="4">
    <source>
        <dbReference type="PROSITE" id="PS01124"/>
    </source>
</evidence>
<accession>A0ABN1I4U0</accession>
<keyword evidence="3" id="KW-0804">Transcription</keyword>
<proteinExistence type="predicted"/>
<keyword evidence="6" id="KW-1185">Reference proteome</keyword>
<evidence type="ECO:0000313" key="5">
    <source>
        <dbReference type="EMBL" id="GAA0687752.1"/>
    </source>
</evidence>
<dbReference type="InterPro" id="IPR020449">
    <property type="entry name" value="Tscrpt_reg_AraC-type_HTH"/>
</dbReference>
<evidence type="ECO:0000256" key="2">
    <source>
        <dbReference type="ARBA" id="ARBA00023125"/>
    </source>
</evidence>
<dbReference type="SUPFAM" id="SSF46689">
    <property type="entry name" value="Homeodomain-like"/>
    <property type="match status" value="1"/>
</dbReference>
<gene>
    <name evidence="5" type="ORF">GCM10009104_12420</name>
</gene>
<dbReference type="EMBL" id="BAAAET010000001">
    <property type="protein sequence ID" value="GAA0687752.1"/>
    <property type="molecule type" value="Genomic_DNA"/>
</dbReference>
<dbReference type="InterPro" id="IPR032687">
    <property type="entry name" value="AraC-type_N"/>
</dbReference>
<dbReference type="PANTHER" id="PTHR47894">
    <property type="entry name" value="HTH-TYPE TRANSCRIPTIONAL REGULATOR GADX"/>
    <property type="match status" value="1"/>
</dbReference>
<dbReference type="PANTHER" id="PTHR47894:SF4">
    <property type="entry name" value="HTH-TYPE TRANSCRIPTIONAL REGULATOR GADX"/>
    <property type="match status" value="1"/>
</dbReference>
<keyword evidence="1" id="KW-0805">Transcription regulation</keyword>
<name>A0ABN1I4U0_9GAMM</name>
<feature type="domain" description="HTH araC/xylS-type" evidence="4">
    <location>
        <begin position="234"/>
        <end position="331"/>
    </location>
</feature>
<dbReference type="Gene3D" id="1.10.10.60">
    <property type="entry name" value="Homeodomain-like"/>
    <property type="match status" value="1"/>
</dbReference>
<dbReference type="SMART" id="SM00342">
    <property type="entry name" value="HTH_ARAC"/>
    <property type="match status" value="1"/>
</dbReference>
<dbReference type="Pfam" id="PF12625">
    <property type="entry name" value="Arabinose_bd"/>
    <property type="match status" value="1"/>
</dbReference>